<evidence type="ECO:0000256" key="1">
    <source>
        <dbReference type="ARBA" id="ARBA00004123"/>
    </source>
</evidence>
<feature type="region of interest" description="Disordered" evidence="6">
    <location>
        <begin position="856"/>
        <end position="903"/>
    </location>
</feature>
<dbReference type="AlphaFoldDB" id="A0A2J7Q1G4"/>
<accession>A0A2J7Q1G4</accession>
<dbReference type="InterPro" id="IPR029448">
    <property type="entry name" value="FANCD2"/>
</dbReference>
<keyword evidence="8" id="KW-1185">Reference proteome</keyword>
<dbReference type="EMBL" id="NEVH01019409">
    <property type="protein sequence ID" value="PNF22432.1"/>
    <property type="molecule type" value="Genomic_DNA"/>
</dbReference>
<dbReference type="GO" id="GO:0070182">
    <property type="term" value="F:DNA polymerase binding"/>
    <property type="evidence" value="ECO:0007669"/>
    <property type="project" value="TreeGrafter"/>
</dbReference>
<feature type="compositionally biased region" description="Acidic residues" evidence="6">
    <location>
        <begin position="860"/>
        <end position="883"/>
    </location>
</feature>
<feature type="region of interest" description="Disordered" evidence="6">
    <location>
        <begin position="332"/>
        <end position="366"/>
    </location>
</feature>
<dbReference type="GO" id="GO:0007129">
    <property type="term" value="P:homologous chromosome pairing at meiosis"/>
    <property type="evidence" value="ECO:0007669"/>
    <property type="project" value="TreeGrafter"/>
</dbReference>
<feature type="compositionally biased region" description="Basic residues" evidence="6">
    <location>
        <begin position="339"/>
        <end position="349"/>
    </location>
</feature>
<dbReference type="OrthoDB" id="10259640at2759"/>
<comment type="caution">
    <text evidence="7">The sequence shown here is derived from an EMBL/GenBank/DDBJ whole genome shotgun (WGS) entry which is preliminary data.</text>
</comment>
<keyword evidence="2" id="KW-1017">Isopeptide bond</keyword>
<dbReference type="PANTHER" id="PTHR32086:SF0">
    <property type="entry name" value="FANCONI ANEMIA GROUP D2 PROTEIN"/>
    <property type="match status" value="1"/>
</dbReference>
<feature type="compositionally biased region" description="Basic and acidic residues" evidence="6">
    <location>
        <begin position="884"/>
        <end position="903"/>
    </location>
</feature>
<keyword evidence="4" id="KW-0539">Nucleus</keyword>
<reference evidence="7 8" key="1">
    <citation type="submission" date="2017-12" db="EMBL/GenBank/DDBJ databases">
        <title>Hemimetabolous genomes reveal molecular basis of termite eusociality.</title>
        <authorList>
            <person name="Harrison M.C."/>
            <person name="Jongepier E."/>
            <person name="Robertson H.M."/>
            <person name="Arning N."/>
            <person name="Bitard-Feildel T."/>
            <person name="Chao H."/>
            <person name="Childers C.P."/>
            <person name="Dinh H."/>
            <person name="Doddapaneni H."/>
            <person name="Dugan S."/>
            <person name="Gowin J."/>
            <person name="Greiner C."/>
            <person name="Han Y."/>
            <person name="Hu H."/>
            <person name="Hughes D.S.T."/>
            <person name="Huylmans A.-K."/>
            <person name="Kemena C."/>
            <person name="Kremer L.P.M."/>
            <person name="Lee S.L."/>
            <person name="Lopez-Ezquerra A."/>
            <person name="Mallet L."/>
            <person name="Monroy-Kuhn J.M."/>
            <person name="Moser A."/>
            <person name="Murali S.C."/>
            <person name="Muzny D.M."/>
            <person name="Otani S."/>
            <person name="Piulachs M.-D."/>
            <person name="Poelchau M."/>
            <person name="Qu J."/>
            <person name="Schaub F."/>
            <person name="Wada-Katsumata A."/>
            <person name="Worley K.C."/>
            <person name="Xie Q."/>
            <person name="Ylla G."/>
            <person name="Poulsen M."/>
            <person name="Gibbs R.A."/>
            <person name="Schal C."/>
            <person name="Richards S."/>
            <person name="Belles X."/>
            <person name="Korb J."/>
            <person name="Bornberg-Bauer E."/>
        </authorList>
    </citation>
    <scope>NUCLEOTIDE SEQUENCE [LARGE SCALE GENOMIC DNA]</scope>
    <source>
        <tissue evidence="7">Whole body</tissue>
    </source>
</reference>
<sequence>MDLIQVEHVMDLLCNLVYGGGGVDSLHEDEIHMMIRKYLSSSSDMLKQKGVVGAVMALKHMATSEIDSQENIQSSSSTDDSHLSERASRAKGLLELVMESVKSSVACVGLLYDQLAAMVCRCDALDISFLKWIAEEIADRFQDYFVKELKEVSKMGYTQFSLEASEEDYEDAICVNIEGVLRNEKSQGNIGAVAAQSLCVMAPMFRLLRSLQFRISNNLDSVDGLLSCSVAMPKDMTDLIDDFPKLNHDEQIFILDSLFYCINWFRELVNAFSLLRDEEMQTKVLQRIENIISLQQLLAKGLGYAKSLDYRPPRCHFYVDVKPLLQEKLKKPANEKRAGKGKGKGKQKGKTKDAGNTSITDVNAVVPGNPSSNVTGEMDLSVYKDFFRELDIEVFVALSSCLVLDERAVKEDKLVLYPTGLLFLLEDYVTKLDHCLPSTLKLISSLATTQQAASVGYASLDRIPTPLIARRAMKLLTFILMKLEATAEYCQKLLDSNDGIYDGPEMFKDGSAEVKLCYSMLLHSVASTLGWIGFHSSAYNALLRDCLHIIASRQNSETTKTALLKELVLFSCQYFLRYASCTVLLTSAGNLVRVMQVLSTFAPNEAEPRQKIAEVCHGFLSRQWYTLNGLPEHGAVYNRQIESLLKSYFANVTDTLSVVNTTAKWVEDEIQMLQNKDSCLHTFPTINKTNFPVLYRNLWYALETATDKALDSSADKGSKFKVWHLVCSTMSVLTNVIRQHAHRTNYQAYIKQSQAIIKLFLSDGMPVLEALLKSMSEDVIGLLKILQVTTRYLHTLCISTKREKMAGLTIYVPIVRKTLETLIFRVKGMLVANNSPDAFWMGNLKNKTIRGDEIMSQDSAADEQNSDDGDEEDLPQDENSDIDLDSHEDKHSGEHDGSISDVF</sequence>
<name>A0A2J7Q1G4_9NEOP</name>
<evidence type="ECO:0000256" key="3">
    <source>
        <dbReference type="ARBA" id="ARBA00022843"/>
    </source>
</evidence>
<evidence type="ECO:0000256" key="6">
    <source>
        <dbReference type="SAM" id="MobiDB-lite"/>
    </source>
</evidence>
<evidence type="ECO:0000256" key="4">
    <source>
        <dbReference type="ARBA" id="ARBA00023242"/>
    </source>
</evidence>
<evidence type="ECO:0000256" key="5">
    <source>
        <dbReference type="ARBA" id="ARBA00093456"/>
    </source>
</evidence>
<dbReference type="GO" id="GO:0036297">
    <property type="term" value="P:interstrand cross-link repair"/>
    <property type="evidence" value="ECO:0007669"/>
    <property type="project" value="TreeGrafter"/>
</dbReference>
<protein>
    <recommendedName>
        <fullName evidence="9">Fanconi anemia group D2 protein</fullName>
    </recommendedName>
</protein>
<dbReference type="GO" id="GO:0031573">
    <property type="term" value="P:mitotic intra-S DNA damage checkpoint signaling"/>
    <property type="evidence" value="ECO:0007669"/>
    <property type="project" value="TreeGrafter"/>
</dbReference>
<dbReference type="GO" id="GO:0005634">
    <property type="term" value="C:nucleus"/>
    <property type="evidence" value="ECO:0007669"/>
    <property type="project" value="UniProtKB-SubCell"/>
</dbReference>
<proteinExistence type="inferred from homology"/>
<comment type="subcellular location">
    <subcellularLocation>
        <location evidence="1">Nucleus</location>
    </subcellularLocation>
</comment>
<evidence type="ECO:0000256" key="2">
    <source>
        <dbReference type="ARBA" id="ARBA00022499"/>
    </source>
</evidence>
<dbReference type="PANTHER" id="PTHR32086">
    <property type="entry name" value="FANCONI ANEMIA GROUP D2 PROTEIN"/>
    <property type="match status" value="1"/>
</dbReference>
<dbReference type="Pfam" id="PF14631">
    <property type="entry name" value="FancD2"/>
    <property type="match status" value="1"/>
</dbReference>
<keyword evidence="3" id="KW-0832">Ubl conjugation</keyword>
<organism evidence="7 8">
    <name type="scientific">Cryptotermes secundus</name>
    <dbReference type="NCBI Taxonomy" id="105785"/>
    <lineage>
        <taxon>Eukaryota</taxon>
        <taxon>Metazoa</taxon>
        <taxon>Ecdysozoa</taxon>
        <taxon>Arthropoda</taxon>
        <taxon>Hexapoda</taxon>
        <taxon>Insecta</taxon>
        <taxon>Pterygota</taxon>
        <taxon>Neoptera</taxon>
        <taxon>Polyneoptera</taxon>
        <taxon>Dictyoptera</taxon>
        <taxon>Blattodea</taxon>
        <taxon>Blattoidea</taxon>
        <taxon>Termitoidae</taxon>
        <taxon>Kalotermitidae</taxon>
        <taxon>Cryptotermitinae</taxon>
        <taxon>Cryptotermes</taxon>
    </lineage>
</organism>
<dbReference type="Proteomes" id="UP000235965">
    <property type="component" value="Unassembled WGS sequence"/>
</dbReference>
<comment type="similarity">
    <text evidence="5">Belongs to the Fanconi anemia protein FANCD2 family.</text>
</comment>
<dbReference type="GO" id="GO:1990918">
    <property type="term" value="P:double-strand break repair involved in meiotic recombination"/>
    <property type="evidence" value="ECO:0007669"/>
    <property type="project" value="TreeGrafter"/>
</dbReference>
<gene>
    <name evidence="7" type="ORF">B7P43_G16287</name>
</gene>
<dbReference type="GO" id="GO:0000793">
    <property type="term" value="C:condensed chromosome"/>
    <property type="evidence" value="ECO:0007669"/>
    <property type="project" value="TreeGrafter"/>
</dbReference>
<evidence type="ECO:0008006" key="9">
    <source>
        <dbReference type="Google" id="ProtNLM"/>
    </source>
</evidence>
<evidence type="ECO:0000313" key="7">
    <source>
        <dbReference type="EMBL" id="PNF22432.1"/>
    </source>
</evidence>
<evidence type="ECO:0000313" key="8">
    <source>
        <dbReference type="Proteomes" id="UP000235965"/>
    </source>
</evidence>